<dbReference type="Proteomes" id="UP000294881">
    <property type="component" value="Unassembled WGS sequence"/>
</dbReference>
<protein>
    <submittedName>
        <fullName evidence="1">Uncharacterized protein DUF3168</fullName>
    </submittedName>
</protein>
<gene>
    <name evidence="1" type="ORF">EV666_10468</name>
</gene>
<dbReference type="EMBL" id="SLWL01000004">
    <property type="protein sequence ID" value="TCO14116.1"/>
    <property type="molecule type" value="Genomic_DNA"/>
</dbReference>
<proteinExistence type="predicted"/>
<sequence length="148" mass="15557">MNGAEPGDDGTIFSPVLALRVAVHAALTADAPLVAMLGGARVYDAAPRGVSGLYVVFDGATARDRSAGSQRRESHEFSLTVWSRPGGPRPALEAAARIRALLDDADLPLAGHRLVLLRVAREDVRRDPQSGLPQVRLTLTAITGNGVT</sequence>
<keyword evidence="2" id="KW-1185">Reference proteome</keyword>
<dbReference type="InterPro" id="IPR053745">
    <property type="entry name" value="Viral_Tail_Comp_sf"/>
</dbReference>
<accession>A0A4R2GVG5</accession>
<evidence type="ECO:0000313" key="2">
    <source>
        <dbReference type="Proteomes" id="UP000294881"/>
    </source>
</evidence>
<dbReference type="Gene3D" id="3.30.2000.30">
    <property type="match status" value="1"/>
</dbReference>
<organism evidence="1 2">
    <name type="scientific">Camelimonas lactis</name>
    <dbReference type="NCBI Taxonomy" id="659006"/>
    <lineage>
        <taxon>Bacteria</taxon>
        <taxon>Pseudomonadati</taxon>
        <taxon>Pseudomonadota</taxon>
        <taxon>Alphaproteobacteria</taxon>
        <taxon>Hyphomicrobiales</taxon>
        <taxon>Chelatococcaceae</taxon>
        <taxon>Camelimonas</taxon>
    </lineage>
</organism>
<dbReference type="AlphaFoldDB" id="A0A4R2GVG5"/>
<name>A0A4R2GVG5_9HYPH</name>
<comment type="caution">
    <text evidence="1">The sequence shown here is derived from an EMBL/GenBank/DDBJ whole genome shotgun (WGS) entry which is preliminary data.</text>
</comment>
<dbReference type="Pfam" id="PF11367">
    <property type="entry name" value="Tail_completion_gp17"/>
    <property type="match status" value="1"/>
</dbReference>
<dbReference type="RefSeq" id="WP_132004846.1">
    <property type="nucleotide sequence ID" value="NZ_JBHUNN010000002.1"/>
</dbReference>
<reference evidence="1 2" key="1">
    <citation type="submission" date="2019-03" db="EMBL/GenBank/DDBJ databases">
        <title>Genomic Encyclopedia of Type Strains, Phase IV (KMG-IV): sequencing the most valuable type-strain genomes for metagenomic binning, comparative biology and taxonomic classification.</title>
        <authorList>
            <person name="Goeker M."/>
        </authorList>
    </citation>
    <scope>NUCLEOTIDE SEQUENCE [LARGE SCALE GENOMIC DNA]</scope>
    <source>
        <strain evidence="1 2">DSM 22958</strain>
    </source>
</reference>
<dbReference type="OrthoDB" id="7630456at2"/>
<evidence type="ECO:0000313" key="1">
    <source>
        <dbReference type="EMBL" id="TCO14116.1"/>
    </source>
</evidence>
<dbReference type="InterPro" id="IPR021508">
    <property type="entry name" value="Gp17-like"/>
</dbReference>